<gene>
    <name evidence="1" type="ORF">LP422_14890</name>
</gene>
<name>A0AC61U1S0_9MICO</name>
<proteinExistence type="predicted"/>
<reference evidence="1" key="1">
    <citation type="submission" date="2021-11" db="EMBL/GenBank/DDBJ databases">
        <title>Study of the species diversity of bacterial strains isolated from a unique natural object - Shulgan-Tash cave (Bashkiria).</title>
        <authorList>
            <person name="Sazanova A.L."/>
            <person name="Chirak E.R."/>
            <person name="Safronova V.I."/>
        </authorList>
    </citation>
    <scope>NUCLEOTIDE SEQUENCE</scope>
    <source>
        <strain evidence="1">P1</strain>
    </source>
</reference>
<protein>
    <submittedName>
        <fullName evidence="1">NAD-glutamate dehydrogenase</fullName>
    </submittedName>
</protein>
<sequence length="297" mass="32254">MAQLPAHTATAPGLAEEFVTAATAAGVEPPFVERYLRHVDETVLQERSPEQLVAMATTHRRVAARRAPDETIVEIVDGVLHVVTADRPFLVDSVLGELGVEGVAVALLIHPLFAVRRDDDGTLVEVVDRDPRSGHTDPHLHDESRIRIEFADRVDVSLLRERVVEVVDAVAATVDDWDAMKAATLEAAAFPEGGRGIGSEQSRGAAAEFLHWLGDDHFTFIGSRDHVVDEDATVTPIPGSGLGMLRSDSTAESITPLGELARPHRPRDELPVHRQVACRAAGPPGHPPRPRRRAVHR</sequence>
<evidence type="ECO:0000313" key="2">
    <source>
        <dbReference type="Proteomes" id="UP001059663"/>
    </source>
</evidence>
<accession>A0AC61U1S0</accession>
<dbReference type="EMBL" id="CP087977">
    <property type="protein sequence ID" value="UUZ43957.1"/>
    <property type="molecule type" value="Genomic_DNA"/>
</dbReference>
<dbReference type="Proteomes" id="UP001059663">
    <property type="component" value="Chromosome"/>
</dbReference>
<organism evidence="1 2">
    <name type="scientific">Janibacter limosus</name>
    <dbReference type="NCBI Taxonomy" id="53458"/>
    <lineage>
        <taxon>Bacteria</taxon>
        <taxon>Bacillati</taxon>
        <taxon>Actinomycetota</taxon>
        <taxon>Actinomycetes</taxon>
        <taxon>Micrococcales</taxon>
        <taxon>Intrasporangiaceae</taxon>
        <taxon>Janibacter</taxon>
    </lineage>
</organism>
<evidence type="ECO:0000313" key="1">
    <source>
        <dbReference type="EMBL" id="UUZ43957.1"/>
    </source>
</evidence>